<name>A0AA41U198_9ACTN</name>
<evidence type="ECO:0000256" key="2">
    <source>
        <dbReference type="SAM" id="SignalP"/>
    </source>
</evidence>
<keyword evidence="1" id="KW-1133">Transmembrane helix</keyword>
<accession>A0AA41U198</accession>
<keyword evidence="1" id="KW-0812">Transmembrane</keyword>
<feature type="signal peptide" evidence="2">
    <location>
        <begin position="1"/>
        <end position="27"/>
    </location>
</feature>
<evidence type="ECO:0000313" key="3">
    <source>
        <dbReference type="EMBL" id="MCF2529335.1"/>
    </source>
</evidence>
<keyword evidence="4" id="KW-1185">Reference proteome</keyword>
<evidence type="ECO:0000313" key="4">
    <source>
        <dbReference type="Proteomes" id="UP001165378"/>
    </source>
</evidence>
<proteinExistence type="predicted"/>
<evidence type="ECO:0000256" key="1">
    <source>
        <dbReference type="SAM" id="Phobius"/>
    </source>
</evidence>
<gene>
    <name evidence="3" type="ORF">LZ495_19240</name>
</gene>
<feature type="chain" id="PRO_5041225459" evidence="2">
    <location>
        <begin position="28"/>
        <end position="151"/>
    </location>
</feature>
<comment type="caution">
    <text evidence="3">The sequence shown here is derived from an EMBL/GenBank/DDBJ whole genome shotgun (WGS) entry which is preliminary data.</text>
</comment>
<dbReference type="EMBL" id="JAKFHA010000010">
    <property type="protein sequence ID" value="MCF2529335.1"/>
    <property type="molecule type" value="Genomic_DNA"/>
</dbReference>
<organism evidence="3 4">
    <name type="scientific">Yinghuangia soli</name>
    <dbReference type="NCBI Taxonomy" id="2908204"/>
    <lineage>
        <taxon>Bacteria</taxon>
        <taxon>Bacillati</taxon>
        <taxon>Actinomycetota</taxon>
        <taxon>Actinomycetes</taxon>
        <taxon>Kitasatosporales</taxon>
        <taxon>Streptomycetaceae</taxon>
        <taxon>Yinghuangia</taxon>
    </lineage>
</organism>
<sequence>MRKLMARVALRSALAISAVGIVAAAGAFDGGPAKDTRNTPAQTVAAQPAGWHADTADAGTRAGQAAADAQSASSSYTLRTENGPRAALAARIVTATLLLTGLVLTGLGAIGMRGPSLSRGRRDVPVPMVPAYAPARIPRPGGHPRFGPPPT</sequence>
<dbReference type="RefSeq" id="WP_235053572.1">
    <property type="nucleotide sequence ID" value="NZ_JAKFHA010000010.1"/>
</dbReference>
<feature type="transmembrane region" description="Helical" evidence="1">
    <location>
        <begin position="88"/>
        <end position="112"/>
    </location>
</feature>
<reference evidence="3" key="1">
    <citation type="submission" date="2022-01" db="EMBL/GenBank/DDBJ databases">
        <title>Genome-Based Taxonomic Classification of the Phylum Actinobacteria.</title>
        <authorList>
            <person name="Gao Y."/>
        </authorList>
    </citation>
    <scope>NUCLEOTIDE SEQUENCE</scope>
    <source>
        <strain evidence="3">KLBMP 8922</strain>
    </source>
</reference>
<keyword evidence="2" id="KW-0732">Signal</keyword>
<keyword evidence="1" id="KW-0472">Membrane</keyword>
<dbReference type="AlphaFoldDB" id="A0AA41U198"/>
<protein>
    <submittedName>
        <fullName evidence="3">Uncharacterized protein</fullName>
    </submittedName>
</protein>
<dbReference type="Proteomes" id="UP001165378">
    <property type="component" value="Unassembled WGS sequence"/>
</dbReference>